<evidence type="ECO:0000313" key="1">
    <source>
        <dbReference type="EMBL" id="RNL86266.1"/>
    </source>
</evidence>
<dbReference type="RefSeq" id="WP_123216172.1">
    <property type="nucleotide sequence ID" value="NZ_RJTM01000084.1"/>
</dbReference>
<keyword evidence="2" id="KW-1185">Reference proteome</keyword>
<reference evidence="1 2" key="1">
    <citation type="submission" date="2018-10" db="EMBL/GenBank/DDBJ databases">
        <title>Sinomicrobium pectinilyticum sp. nov., a pectinase-producing bacterium isolated from alkaline and saline soil, and emended description of the genus Sinomicrobium.</title>
        <authorList>
            <person name="Cheng B."/>
            <person name="Li C."/>
            <person name="Lai Q."/>
            <person name="Du M."/>
            <person name="Shao Z."/>
            <person name="Xu P."/>
            <person name="Yang C."/>
        </authorList>
    </citation>
    <scope>NUCLEOTIDE SEQUENCE [LARGE SCALE GENOMIC DNA]</scope>
    <source>
        <strain evidence="1 2">5DNS001</strain>
    </source>
</reference>
<name>A0A3N0EEJ4_SINP1</name>
<gene>
    <name evidence="1" type="ORF">ED312_11540</name>
</gene>
<dbReference type="OrthoDB" id="5507507at2"/>
<dbReference type="InterPro" id="IPR005077">
    <property type="entry name" value="Peptidase_C11"/>
</dbReference>
<organism evidence="1 2">
    <name type="scientific">Sinomicrobium pectinilyticum</name>
    <dbReference type="NCBI Taxonomy" id="1084421"/>
    <lineage>
        <taxon>Bacteria</taxon>
        <taxon>Pseudomonadati</taxon>
        <taxon>Bacteroidota</taxon>
        <taxon>Flavobacteriia</taxon>
        <taxon>Flavobacteriales</taxon>
        <taxon>Flavobacteriaceae</taxon>
        <taxon>Sinomicrobium</taxon>
    </lineage>
</organism>
<sequence>MKRQYEFPLGLSIIKVSMTVLFLAGCTQDDNLPDLTEPVSYTTLVYMAADNSMDSEVDYTLEQLKEGIPKSGGIVLVYLDREGEAPRLFRILEDGTEAPLMHYEEENSASAETLKRVLEETKELVPAERYGLVYWSHSMGWMPRDYAKTLRPVSERGAVFPRTRYLGIDNHPGEGNTFATVMEIDRMAAILPDHELEYIWFDVCLMAGVEPLYQLRNKCRYMVASPTEVLMEAGYDASGAPYGAILSYLFGGEEDLEEACRLYIEHYNRKKQEILRSATISLVDAGQLEGLYIITSDILEGKLESASVMETRDLQAYHQGNIPPVFFDFGDMIGQLGTTAQQKTLREQLERTVIYKAATDQFIELPIDPEHFSGLSCYVPLSKWRSNPEYAYYFNLDWGGVYGNE</sequence>
<dbReference type="Pfam" id="PF03415">
    <property type="entry name" value="Peptidase_C11"/>
    <property type="match status" value="1"/>
</dbReference>
<dbReference type="AlphaFoldDB" id="A0A3N0EEJ4"/>
<evidence type="ECO:0000313" key="2">
    <source>
        <dbReference type="Proteomes" id="UP000267469"/>
    </source>
</evidence>
<dbReference type="Proteomes" id="UP000267469">
    <property type="component" value="Unassembled WGS sequence"/>
</dbReference>
<proteinExistence type="predicted"/>
<dbReference type="EMBL" id="RJTM01000084">
    <property type="protein sequence ID" value="RNL86266.1"/>
    <property type="molecule type" value="Genomic_DNA"/>
</dbReference>
<dbReference type="PANTHER" id="PTHR37835:SF1">
    <property type="entry name" value="ALPHA-CLOSTRIPAIN"/>
    <property type="match status" value="1"/>
</dbReference>
<comment type="caution">
    <text evidence="1">The sequence shown here is derived from an EMBL/GenBank/DDBJ whole genome shotgun (WGS) entry which is preliminary data.</text>
</comment>
<protein>
    <submittedName>
        <fullName evidence="1">Clostripain family protein</fullName>
    </submittedName>
</protein>
<dbReference type="PROSITE" id="PS51257">
    <property type="entry name" value="PROKAR_LIPOPROTEIN"/>
    <property type="match status" value="1"/>
</dbReference>
<accession>A0A3N0EEJ4</accession>
<dbReference type="Gene3D" id="3.40.50.11970">
    <property type="match status" value="1"/>
</dbReference>
<dbReference type="PANTHER" id="PTHR37835">
    <property type="entry name" value="ALPHA-CLOSTRIPAIN"/>
    <property type="match status" value="1"/>
</dbReference>